<keyword evidence="2" id="KW-1185">Reference proteome</keyword>
<gene>
    <name evidence="1" type="ORF">MoryE10_03020</name>
</gene>
<evidence type="ECO:0000313" key="1">
    <source>
        <dbReference type="EMBL" id="BBL69696.1"/>
    </source>
</evidence>
<name>A0A8D4VLC6_9GAMM</name>
<dbReference type="KEGG" id="moz:MoryE10_03020"/>
<sequence length="73" mass="8209">MDKLFLKPAINPATNAPYLIRMPENSHQHLPADGTVVPNNRYWREHLKDGSVEVVEPAKAPAKPKAEPVKQEQ</sequence>
<dbReference type="RefSeq" id="WP_054775075.1">
    <property type="nucleotide sequence ID" value="NZ_AP019782.1"/>
</dbReference>
<evidence type="ECO:0000313" key="2">
    <source>
        <dbReference type="Proteomes" id="UP000824988"/>
    </source>
</evidence>
<dbReference type="AlphaFoldDB" id="A0A8D4VLC6"/>
<proteinExistence type="predicted"/>
<protein>
    <recommendedName>
        <fullName evidence="3">DUF2635 domain-containing protein</fullName>
    </recommendedName>
</protein>
<dbReference type="InterPro" id="IPR024400">
    <property type="entry name" value="DUF2635"/>
</dbReference>
<reference evidence="1" key="1">
    <citation type="submission" date="2019-06" db="EMBL/GenBank/DDBJ databases">
        <title>Complete genome sequence of Methylogaea oryzae strain JCM16910.</title>
        <authorList>
            <person name="Asakawa S."/>
        </authorList>
    </citation>
    <scope>NUCLEOTIDE SEQUENCE</scope>
    <source>
        <strain evidence="1">E10</strain>
    </source>
</reference>
<dbReference type="Pfam" id="PF10948">
    <property type="entry name" value="DUF2635"/>
    <property type="match status" value="1"/>
</dbReference>
<evidence type="ECO:0008006" key="3">
    <source>
        <dbReference type="Google" id="ProtNLM"/>
    </source>
</evidence>
<organism evidence="1 2">
    <name type="scientific">Methylogaea oryzae</name>
    <dbReference type="NCBI Taxonomy" id="1295382"/>
    <lineage>
        <taxon>Bacteria</taxon>
        <taxon>Pseudomonadati</taxon>
        <taxon>Pseudomonadota</taxon>
        <taxon>Gammaproteobacteria</taxon>
        <taxon>Methylococcales</taxon>
        <taxon>Methylococcaceae</taxon>
        <taxon>Methylogaea</taxon>
    </lineage>
</organism>
<dbReference type="Proteomes" id="UP000824988">
    <property type="component" value="Chromosome"/>
</dbReference>
<accession>A0A8D4VLC6</accession>
<dbReference type="EMBL" id="AP019782">
    <property type="protein sequence ID" value="BBL69696.1"/>
    <property type="molecule type" value="Genomic_DNA"/>
</dbReference>